<dbReference type="EMBL" id="FYEK01000022">
    <property type="protein sequence ID" value="SNB62495.1"/>
    <property type="molecule type" value="Genomic_DNA"/>
</dbReference>
<dbReference type="InParanoid" id="A0A212QSE7"/>
<evidence type="ECO:0000256" key="10">
    <source>
        <dbReference type="SAM" id="Phobius"/>
    </source>
</evidence>
<dbReference type="Pfam" id="PF13244">
    <property type="entry name" value="MbhD"/>
    <property type="match status" value="1"/>
</dbReference>
<proteinExistence type="predicted"/>
<dbReference type="NCBIfam" id="NF009287">
    <property type="entry name" value="PRK12647.1"/>
    <property type="match status" value="1"/>
</dbReference>
<feature type="transmembrane region" description="Helical" evidence="10">
    <location>
        <begin position="624"/>
        <end position="641"/>
    </location>
</feature>
<dbReference type="GO" id="GO:0015297">
    <property type="term" value="F:antiporter activity"/>
    <property type="evidence" value="ECO:0007669"/>
    <property type="project" value="UniProtKB-KW"/>
</dbReference>
<evidence type="ECO:0000256" key="8">
    <source>
        <dbReference type="ARBA" id="ARBA00023136"/>
    </source>
</evidence>
<dbReference type="AlphaFoldDB" id="A0A212QSE7"/>
<dbReference type="RefSeq" id="WP_088570803.1">
    <property type="nucleotide sequence ID" value="NZ_FYEK01000022.1"/>
</dbReference>
<dbReference type="Pfam" id="PF20501">
    <property type="entry name" value="MbhE"/>
    <property type="match status" value="1"/>
</dbReference>
<feature type="transmembrane region" description="Helical" evidence="10">
    <location>
        <begin position="77"/>
        <end position="95"/>
    </location>
</feature>
<feature type="transmembrane region" description="Helical" evidence="10">
    <location>
        <begin position="560"/>
        <end position="581"/>
    </location>
</feature>
<keyword evidence="8 10" id="KW-0472">Membrane</keyword>
<evidence type="ECO:0000259" key="12">
    <source>
        <dbReference type="Pfam" id="PF00662"/>
    </source>
</evidence>
<sequence>MIAAVLSGFALAIAAPGIVRLSRGASGWLLALLPAGLALYFARFLGSIAAGRTVVVSYPWVPDLGVSLSFYLDGLSLLFALLICGIGALVTIYAGRYLNGHPHLDRFYIYLLFFETSMLGLVLADNLFLMFVFWELTSLASFLLIGFEHEREAARSAALQALLVTGMGGLALLAALVLLAQVGGSSELSTLIRSGRTIEGHPLYLPILVLILIGAFAKSAQFPFHFWLPNAMEAPTPVSAYLHSATMVKAGVYLLARLAPVLGGSEAWRSLVTGAGMITMLLGALMALWQRDLKRILAYSTISALGTLILLLGLDTLASVKAAMLFLLTHALYKGALFLVAGAVDHETGTRDVTQLGRLARAMPATAVAAGLAGLSMAGLPPTLGFISKEVLYEAHLHAPPPGVLALIAGVLANGFLVAVAGIVAIGPFLGRRAALSKKPHEVSFGMLIGPLLLAAAGLVGGVFPKALLEPLLSASVRAIRPEATALELKLWPGISPVLALSGLTLGVGAFAYAARGFWHRTSWLGEAIDRWGPQGGYGLLLAGLNGVARLQTRLLQNGYLRFYLMVLIATTVGLVGSTLLLRGGEIEVLGQLRNVRPHEWIIAVTILAAALMTTVTSSRLAAAAALGTIGYGVALFYVLFSAPDLAMTQFAVETLTVILFVLIVYRLPRFAPLSTRKARVRDALIALLAGGMMTVLVLTALAIPRESQLAAYFMENSWTQAHGRNVVNVILVDFRGLDTLGEITVLAVAAIGIYALLRLRLEKTQK</sequence>
<feature type="domain" description="NADH:quinone oxidoreductase/Mrp antiporter transmembrane" evidence="11">
    <location>
        <begin position="124"/>
        <end position="400"/>
    </location>
</feature>
<evidence type="ECO:0000256" key="2">
    <source>
        <dbReference type="ARBA" id="ARBA00022448"/>
    </source>
</evidence>
<feature type="domain" description="MrpA C-terminal/MbhE" evidence="14">
    <location>
        <begin position="680"/>
        <end position="759"/>
    </location>
</feature>
<evidence type="ECO:0000256" key="5">
    <source>
        <dbReference type="ARBA" id="ARBA00022692"/>
    </source>
</evidence>
<accession>A0A212QSE7</accession>
<organism evidence="15 16">
    <name type="scientific">Thermoflexus hugenholtzii JAD2</name>
    <dbReference type="NCBI Taxonomy" id="877466"/>
    <lineage>
        <taxon>Bacteria</taxon>
        <taxon>Bacillati</taxon>
        <taxon>Chloroflexota</taxon>
        <taxon>Thermoflexia</taxon>
        <taxon>Thermoflexales</taxon>
        <taxon>Thermoflexaceae</taxon>
        <taxon>Thermoflexus</taxon>
    </lineage>
</organism>
<dbReference type="GO" id="GO:0005886">
    <property type="term" value="C:plasma membrane"/>
    <property type="evidence" value="ECO:0007669"/>
    <property type="project" value="UniProtKB-SubCell"/>
</dbReference>
<protein>
    <submittedName>
        <fullName evidence="15">Multisubunit sodium/proton antiporter, MrpA subunit</fullName>
    </submittedName>
</protein>
<evidence type="ECO:0000313" key="15">
    <source>
        <dbReference type="EMBL" id="SNB62495.1"/>
    </source>
</evidence>
<dbReference type="InterPro" id="IPR050616">
    <property type="entry name" value="CPA3_Na-H_Antiporter_A"/>
</dbReference>
<evidence type="ECO:0000313" key="16">
    <source>
        <dbReference type="Proteomes" id="UP000197025"/>
    </source>
</evidence>
<feature type="transmembrane region" description="Helical" evidence="10">
    <location>
        <begin position="203"/>
        <end position="228"/>
    </location>
</feature>
<name>A0A212QSE7_9CHLR</name>
<dbReference type="InterPro" id="IPR025383">
    <property type="entry name" value="MrpA_C/MbhD"/>
</dbReference>
<dbReference type="Proteomes" id="UP000197025">
    <property type="component" value="Unassembled WGS sequence"/>
</dbReference>
<dbReference type="FunCoup" id="A0A212QSE7">
    <property type="interactions" value="159"/>
</dbReference>
<feature type="transmembrane region" description="Helical" evidence="10">
    <location>
        <begin position="495"/>
        <end position="515"/>
    </location>
</feature>
<feature type="transmembrane region" description="Helical" evidence="10">
    <location>
        <begin position="601"/>
        <end position="617"/>
    </location>
</feature>
<feature type="transmembrane region" description="Helical" evidence="10">
    <location>
        <begin position="365"/>
        <end position="384"/>
    </location>
</feature>
<dbReference type="PRINTS" id="PR01434">
    <property type="entry name" value="NADHDHGNASE5"/>
</dbReference>
<keyword evidence="6 10" id="KW-1133">Transmembrane helix</keyword>
<evidence type="ECO:0000259" key="11">
    <source>
        <dbReference type="Pfam" id="PF00361"/>
    </source>
</evidence>
<dbReference type="GO" id="GO:0006811">
    <property type="term" value="P:monoatomic ion transport"/>
    <property type="evidence" value="ECO:0007669"/>
    <property type="project" value="UniProtKB-KW"/>
</dbReference>
<keyword evidence="2" id="KW-0813">Transport</keyword>
<dbReference type="PANTHER" id="PTHR43373">
    <property type="entry name" value="NA(+)/H(+) ANTIPORTER SUBUNIT"/>
    <property type="match status" value="1"/>
</dbReference>
<dbReference type="OrthoDB" id="9807568at2"/>
<dbReference type="InterPro" id="IPR001750">
    <property type="entry name" value="ND/Mrp_TM"/>
</dbReference>
<reference evidence="16" key="1">
    <citation type="submission" date="2017-06" db="EMBL/GenBank/DDBJ databases">
        <authorList>
            <person name="Varghese N."/>
            <person name="Submissions S."/>
        </authorList>
    </citation>
    <scope>NUCLEOTIDE SEQUENCE [LARGE SCALE GENOMIC DNA]</scope>
    <source>
        <strain evidence="16">JAD2</strain>
    </source>
</reference>
<dbReference type="PANTHER" id="PTHR43373:SF1">
    <property type="entry name" value="NA(+)_H(+) ANTIPORTER SUBUNIT A"/>
    <property type="match status" value="1"/>
</dbReference>
<feature type="transmembrane region" description="Helical" evidence="10">
    <location>
        <begin position="296"/>
        <end position="314"/>
    </location>
</feature>
<evidence type="ECO:0000256" key="7">
    <source>
        <dbReference type="ARBA" id="ARBA00023065"/>
    </source>
</evidence>
<evidence type="ECO:0000259" key="14">
    <source>
        <dbReference type="Pfam" id="PF20501"/>
    </source>
</evidence>
<keyword evidence="3" id="KW-0050">Antiport</keyword>
<keyword evidence="4" id="KW-1003">Cell membrane</keyword>
<keyword evidence="16" id="KW-1185">Reference proteome</keyword>
<evidence type="ECO:0000256" key="3">
    <source>
        <dbReference type="ARBA" id="ARBA00022449"/>
    </source>
</evidence>
<evidence type="ECO:0000256" key="4">
    <source>
        <dbReference type="ARBA" id="ARBA00022475"/>
    </source>
</evidence>
<dbReference type="InterPro" id="IPR046806">
    <property type="entry name" value="MrpA_C/MbhE"/>
</dbReference>
<feature type="transmembrane region" description="Helical" evidence="10">
    <location>
        <begin position="647"/>
        <end position="666"/>
    </location>
</feature>
<gene>
    <name evidence="15" type="ORF">SAMN02746019_00005320</name>
</gene>
<feature type="transmembrane region" description="Helical" evidence="10">
    <location>
        <begin position="24"/>
        <end position="42"/>
    </location>
</feature>
<dbReference type="InterPro" id="IPR001516">
    <property type="entry name" value="Proton_antipo_N"/>
</dbReference>
<feature type="transmembrane region" description="Helical" evidence="10">
    <location>
        <begin position="320"/>
        <end position="344"/>
    </location>
</feature>
<evidence type="ECO:0000256" key="9">
    <source>
        <dbReference type="RuleBase" id="RU000320"/>
    </source>
</evidence>
<dbReference type="Pfam" id="PF00361">
    <property type="entry name" value="Proton_antipo_M"/>
    <property type="match status" value="1"/>
</dbReference>
<feature type="transmembrane region" description="Helical" evidence="10">
    <location>
        <begin position="159"/>
        <end position="183"/>
    </location>
</feature>
<feature type="domain" description="MrpA C-terminal/MbhD" evidence="13">
    <location>
        <begin position="606"/>
        <end position="670"/>
    </location>
</feature>
<evidence type="ECO:0000259" key="13">
    <source>
        <dbReference type="Pfam" id="PF13244"/>
    </source>
</evidence>
<feature type="transmembrane region" description="Helical" evidence="10">
    <location>
        <begin position="686"/>
        <end position="704"/>
    </location>
</feature>
<dbReference type="Pfam" id="PF00662">
    <property type="entry name" value="Proton_antipo_N"/>
    <property type="match status" value="1"/>
</dbReference>
<keyword evidence="7" id="KW-0406">Ion transport</keyword>
<keyword evidence="5 9" id="KW-0812">Transmembrane</keyword>
<feature type="domain" description="NADH-Ubiquinone oxidoreductase (complex I) chain 5 N-terminal" evidence="12">
    <location>
        <begin position="63"/>
        <end position="108"/>
    </location>
</feature>
<feature type="transmembrane region" description="Helical" evidence="10">
    <location>
        <begin position="271"/>
        <end position="289"/>
    </location>
</feature>
<feature type="transmembrane region" description="Helical" evidence="10">
    <location>
        <begin position="107"/>
        <end position="124"/>
    </location>
</feature>
<feature type="transmembrane region" description="Helical" evidence="10">
    <location>
        <begin position="443"/>
        <end position="464"/>
    </location>
</feature>
<comment type="subcellular location">
    <subcellularLocation>
        <location evidence="1">Cell membrane</location>
        <topology evidence="1">Multi-pass membrane protein</topology>
    </subcellularLocation>
    <subcellularLocation>
        <location evidence="9">Membrane</location>
        <topology evidence="9">Multi-pass membrane protein</topology>
    </subcellularLocation>
</comment>
<evidence type="ECO:0000256" key="6">
    <source>
        <dbReference type="ARBA" id="ARBA00022989"/>
    </source>
</evidence>
<evidence type="ECO:0000256" key="1">
    <source>
        <dbReference type="ARBA" id="ARBA00004651"/>
    </source>
</evidence>
<feature type="transmembrane region" description="Helical" evidence="10">
    <location>
        <begin position="404"/>
        <end position="431"/>
    </location>
</feature>
<feature type="transmembrane region" description="Helical" evidence="10">
    <location>
        <begin position="740"/>
        <end position="758"/>
    </location>
</feature>